<evidence type="ECO:0000256" key="4">
    <source>
        <dbReference type="ARBA" id="ARBA00023172"/>
    </source>
</evidence>
<keyword evidence="3 5" id="KW-0238">DNA-binding</keyword>
<dbReference type="Pfam" id="PF00589">
    <property type="entry name" value="Phage_integrase"/>
    <property type="match status" value="1"/>
</dbReference>
<evidence type="ECO:0000256" key="5">
    <source>
        <dbReference type="PROSITE-ProRule" id="PRU01248"/>
    </source>
</evidence>
<dbReference type="InterPro" id="IPR010998">
    <property type="entry name" value="Integrase_recombinase_N"/>
</dbReference>
<dbReference type="EMBL" id="JAWNGA010000001">
    <property type="protein sequence ID" value="MDY5132229.1"/>
    <property type="molecule type" value="Genomic_DNA"/>
</dbReference>
<dbReference type="InterPro" id="IPR011010">
    <property type="entry name" value="DNA_brk_join_enz"/>
</dbReference>
<dbReference type="PROSITE" id="PS51898">
    <property type="entry name" value="TYR_RECOMBINASE"/>
    <property type="match status" value="1"/>
</dbReference>
<keyword evidence="2" id="KW-0229">DNA integration</keyword>
<dbReference type="InterPro" id="IPR013762">
    <property type="entry name" value="Integrase-like_cat_sf"/>
</dbReference>
<evidence type="ECO:0000313" key="8">
    <source>
        <dbReference type="EMBL" id="MDY5132229.1"/>
    </source>
</evidence>
<dbReference type="Gene3D" id="1.10.443.10">
    <property type="entry name" value="Intergrase catalytic core"/>
    <property type="match status" value="1"/>
</dbReference>
<dbReference type="Proteomes" id="UP001275049">
    <property type="component" value="Unassembled WGS sequence"/>
</dbReference>
<dbReference type="PROSITE" id="PS51900">
    <property type="entry name" value="CB"/>
    <property type="match status" value="1"/>
</dbReference>
<evidence type="ECO:0000256" key="3">
    <source>
        <dbReference type="ARBA" id="ARBA00023125"/>
    </source>
</evidence>
<comment type="caution">
    <text evidence="8">The sequence shown here is derived from an EMBL/GenBank/DDBJ whole genome shotgun (WGS) entry which is preliminary data.</text>
</comment>
<proteinExistence type="inferred from homology"/>
<feature type="domain" description="Core-binding (CB)" evidence="7">
    <location>
        <begin position="73"/>
        <end position="154"/>
    </location>
</feature>
<dbReference type="InterPro" id="IPR050808">
    <property type="entry name" value="Phage_Integrase"/>
</dbReference>
<gene>
    <name evidence="8" type="ORF">R6G86_00535</name>
</gene>
<dbReference type="InterPro" id="IPR002104">
    <property type="entry name" value="Integrase_catalytic"/>
</dbReference>
<name>A0ABU5G4C1_9ACTO</name>
<evidence type="ECO:0000313" key="9">
    <source>
        <dbReference type="Proteomes" id="UP001275049"/>
    </source>
</evidence>
<accession>A0ABU5G4C1</accession>
<dbReference type="Gene3D" id="1.10.150.130">
    <property type="match status" value="1"/>
</dbReference>
<reference evidence="8 9" key="1">
    <citation type="submission" date="2023-10" db="EMBL/GenBank/DDBJ databases">
        <title>Whole Genome based description of the genera Actinobaculum and Actinotignum reveals a complex phylogenetic relationship within the species included in the genus Actinotignum.</title>
        <authorList>
            <person name="Jensen C.S."/>
            <person name="Dargis R."/>
            <person name="Kemp M."/>
            <person name="Christensen J.J."/>
        </authorList>
    </citation>
    <scope>NUCLEOTIDE SEQUENCE [LARGE SCALE GENOMIC DNA]</scope>
    <source>
        <strain evidence="8 9">SLA_B974</strain>
    </source>
</reference>
<protein>
    <submittedName>
        <fullName evidence="8">Site-specific integrase</fullName>
    </submittedName>
</protein>
<dbReference type="RefSeq" id="WP_320754787.1">
    <property type="nucleotide sequence ID" value="NZ_JAWNGA010000001.1"/>
</dbReference>
<evidence type="ECO:0000259" key="7">
    <source>
        <dbReference type="PROSITE" id="PS51900"/>
    </source>
</evidence>
<dbReference type="InterPro" id="IPR004107">
    <property type="entry name" value="Integrase_SAM-like_N"/>
</dbReference>
<keyword evidence="4" id="KW-0233">DNA recombination</keyword>
<dbReference type="CDD" id="cd01189">
    <property type="entry name" value="INT_ICEBs1_C_like"/>
    <property type="match status" value="1"/>
</dbReference>
<feature type="domain" description="Tyr recombinase" evidence="6">
    <location>
        <begin position="175"/>
        <end position="387"/>
    </location>
</feature>
<evidence type="ECO:0000256" key="1">
    <source>
        <dbReference type="ARBA" id="ARBA00008857"/>
    </source>
</evidence>
<organism evidence="8 9">
    <name type="scientific">Actinotignum urinale</name>
    <dbReference type="NCBI Taxonomy" id="190146"/>
    <lineage>
        <taxon>Bacteria</taxon>
        <taxon>Bacillati</taxon>
        <taxon>Actinomycetota</taxon>
        <taxon>Actinomycetes</taxon>
        <taxon>Actinomycetales</taxon>
        <taxon>Actinomycetaceae</taxon>
        <taxon>Actinotignum</taxon>
    </lineage>
</organism>
<comment type="similarity">
    <text evidence="1">Belongs to the 'phage' integrase family.</text>
</comment>
<dbReference type="PANTHER" id="PTHR30629">
    <property type="entry name" value="PROPHAGE INTEGRASE"/>
    <property type="match status" value="1"/>
</dbReference>
<dbReference type="PANTHER" id="PTHR30629:SF6">
    <property type="entry name" value="PROPHAGE INTEGRASE INTA-RELATED"/>
    <property type="match status" value="1"/>
</dbReference>
<dbReference type="InterPro" id="IPR044068">
    <property type="entry name" value="CB"/>
</dbReference>
<dbReference type="SUPFAM" id="SSF56349">
    <property type="entry name" value="DNA breaking-rejoining enzymes"/>
    <property type="match status" value="1"/>
</dbReference>
<dbReference type="Pfam" id="PF14659">
    <property type="entry name" value="Phage_int_SAM_3"/>
    <property type="match status" value="1"/>
</dbReference>
<sequence>MARERRRDKGQGTVFQMANGRWRAQIDAGFTDAGNRRRITAQGRTRTIAMDRLRDKIRAFEKGGIDSVKDVDMTFKKWGEMWLEEKAEKIRPSTYSQYERDLRKYAGTVIGHLKLSEITPLHIRKITKPLRDAGKHSTARLAQGTVLRCLKDAKREGHNVNDSIFYVPTPAGGKNTRTAIPVEDAKKLLVTASNLPDKARYYLALFYGLRQGEALGLTWSRVDFDAKTITIDRQLQELVYENRALETFRLPVGLQAERLEGRFWLTQPKTKAGMRIAPLLPFMERALLEWMDECPESPHGLVFPDSTGRPRTKRDDTNAWRTLQDMADVHKGEKYYVLHEARNTAATLLLEARVDPFIITQILGHTTITTSQGYMRAGLESKRKALECVTKLLGM</sequence>
<evidence type="ECO:0000256" key="2">
    <source>
        <dbReference type="ARBA" id="ARBA00022908"/>
    </source>
</evidence>
<evidence type="ECO:0000259" key="6">
    <source>
        <dbReference type="PROSITE" id="PS51898"/>
    </source>
</evidence>
<keyword evidence="9" id="KW-1185">Reference proteome</keyword>